<dbReference type="EMBL" id="PSQE01000002">
    <property type="protein sequence ID" value="RHN71983.1"/>
    <property type="molecule type" value="Genomic_DNA"/>
</dbReference>
<dbReference type="AlphaFoldDB" id="A0A396J6A2"/>
<gene>
    <name evidence="1" type="ORF">MtrunA17_Chr2g0282751</name>
</gene>
<sequence>MNWYVIKKKTEKVMPSKYQMNGYIHRVFPFYRLSRKNRNNEFD</sequence>
<dbReference type="Gramene" id="rna7648">
    <property type="protein sequence ID" value="RHN71983.1"/>
    <property type="gene ID" value="gene7648"/>
</dbReference>
<name>A0A396J6A2_MEDTR</name>
<proteinExistence type="predicted"/>
<comment type="caution">
    <text evidence="1">The sequence shown here is derived from an EMBL/GenBank/DDBJ whole genome shotgun (WGS) entry which is preliminary data.</text>
</comment>
<reference evidence="2" key="1">
    <citation type="journal article" date="2018" name="Nat. Plants">
        <title>Whole-genome landscape of Medicago truncatula symbiotic genes.</title>
        <authorList>
            <person name="Pecrix Y."/>
            <person name="Staton S.E."/>
            <person name="Sallet E."/>
            <person name="Lelandais-Briere C."/>
            <person name="Moreau S."/>
            <person name="Carrere S."/>
            <person name="Blein T."/>
            <person name="Jardinaud M.F."/>
            <person name="Latrasse D."/>
            <person name="Zouine M."/>
            <person name="Zahm M."/>
            <person name="Kreplak J."/>
            <person name="Mayjonade B."/>
            <person name="Satge C."/>
            <person name="Perez M."/>
            <person name="Cauet S."/>
            <person name="Marande W."/>
            <person name="Chantry-Darmon C."/>
            <person name="Lopez-Roques C."/>
            <person name="Bouchez O."/>
            <person name="Berard A."/>
            <person name="Debelle F."/>
            <person name="Munos S."/>
            <person name="Bendahmane A."/>
            <person name="Berges H."/>
            <person name="Niebel A."/>
            <person name="Buitink J."/>
            <person name="Frugier F."/>
            <person name="Benhamed M."/>
            <person name="Crespi M."/>
            <person name="Gouzy J."/>
            <person name="Gamas P."/>
        </authorList>
    </citation>
    <scope>NUCLEOTIDE SEQUENCE [LARGE SCALE GENOMIC DNA]</scope>
    <source>
        <strain evidence="2">cv. Jemalong A17</strain>
    </source>
</reference>
<evidence type="ECO:0000313" key="2">
    <source>
        <dbReference type="Proteomes" id="UP000265566"/>
    </source>
</evidence>
<dbReference type="Proteomes" id="UP000265566">
    <property type="component" value="Chromosome 2"/>
</dbReference>
<protein>
    <submittedName>
        <fullName evidence="1">Uncharacterized protein</fullName>
    </submittedName>
</protein>
<organism evidence="1 2">
    <name type="scientific">Medicago truncatula</name>
    <name type="common">Barrel medic</name>
    <name type="synonym">Medicago tribuloides</name>
    <dbReference type="NCBI Taxonomy" id="3880"/>
    <lineage>
        <taxon>Eukaryota</taxon>
        <taxon>Viridiplantae</taxon>
        <taxon>Streptophyta</taxon>
        <taxon>Embryophyta</taxon>
        <taxon>Tracheophyta</taxon>
        <taxon>Spermatophyta</taxon>
        <taxon>Magnoliopsida</taxon>
        <taxon>eudicotyledons</taxon>
        <taxon>Gunneridae</taxon>
        <taxon>Pentapetalae</taxon>
        <taxon>rosids</taxon>
        <taxon>fabids</taxon>
        <taxon>Fabales</taxon>
        <taxon>Fabaceae</taxon>
        <taxon>Papilionoideae</taxon>
        <taxon>50 kb inversion clade</taxon>
        <taxon>NPAAA clade</taxon>
        <taxon>Hologalegina</taxon>
        <taxon>IRL clade</taxon>
        <taxon>Trifolieae</taxon>
        <taxon>Medicago</taxon>
    </lineage>
</organism>
<evidence type="ECO:0000313" key="1">
    <source>
        <dbReference type="EMBL" id="RHN71983.1"/>
    </source>
</evidence>
<accession>A0A396J6A2</accession>